<dbReference type="AlphaFoldDB" id="A0A382PAK1"/>
<dbReference type="EMBL" id="UINC01105590">
    <property type="protein sequence ID" value="SVC69635.1"/>
    <property type="molecule type" value="Genomic_DNA"/>
</dbReference>
<protein>
    <submittedName>
        <fullName evidence="1">Uncharacterized protein</fullName>
    </submittedName>
</protein>
<reference evidence="1" key="1">
    <citation type="submission" date="2018-05" db="EMBL/GenBank/DDBJ databases">
        <authorList>
            <person name="Lanie J.A."/>
            <person name="Ng W.-L."/>
            <person name="Kazmierczak K.M."/>
            <person name="Andrzejewski T.M."/>
            <person name="Davidsen T.M."/>
            <person name="Wayne K.J."/>
            <person name="Tettelin H."/>
            <person name="Glass J.I."/>
            <person name="Rusch D."/>
            <person name="Podicherti R."/>
            <person name="Tsui H.-C.T."/>
            <person name="Winkler M.E."/>
        </authorList>
    </citation>
    <scope>NUCLEOTIDE SEQUENCE</scope>
</reference>
<sequence length="88" mass="9631">MDQPGGTGICLDQYGHDRVAHKIEDQIHTDQIEVGNSGYRCRRRLLQAGDDLCHIYADPLSAAAGELAQGLSQFNRSPAVMETCRCQG</sequence>
<proteinExistence type="predicted"/>
<feature type="non-terminal residue" evidence="1">
    <location>
        <position position="88"/>
    </location>
</feature>
<organism evidence="1">
    <name type="scientific">marine metagenome</name>
    <dbReference type="NCBI Taxonomy" id="408172"/>
    <lineage>
        <taxon>unclassified sequences</taxon>
        <taxon>metagenomes</taxon>
        <taxon>ecological metagenomes</taxon>
    </lineage>
</organism>
<evidence type="ECO:0000313" key="1">
    <source>
        <dbReference type="EMBL" id="SVC69635.1"/>
    </source>
</evidence>
<name>A0A382PAK1_9ZZZZ</name>
<accession>A0A382PAK1</accession>
<gene>
    <name evidence="1" type="ORF">METZ01_LOCUS322489</name>
</gene>